<evidence type="ECO:0000313" key="2">
    <source>
        <dbReference type="Proteomes" id="UP001165960"/>
    </source>
</evidence>
<dbReference type="EMBL" id="QTSX02005743">
    <property type="protein sequence ID" value="KAJ9058099.1"/>
    <property type="molecule type" value="Genomic_DNA"/>
</dbReference>
<organism evidence="1 2">
    <name type="scientific">Entomophthora muscae</name>
    <dbReference type="NCBI Taxonomy" id="34485"/>
    <lineage>
        <taxon>Eukaryota</taxon>
        <taxon>Fungi</taxon>
        <taxon>Fungi incertae sedis</taxon>
        <taxon>Zoopagomycota</taxon>
        <taxon>Entomophthoromycotina</taxon>
        <taxon>Entomophthoromycetes</taxon>
        <taxon>Entomophthorales</taxon>
        <taxon>Entomophthoraceae</taxon>
        <taxon>Entomophthora</taxon>
    </lineage>
</organism>
<name>A0ACC2S6Y6_9FUNG</name>
<sequence length="125" mass="13846">MSGYQEYCNTPSGERDEDAGTCMAHQMIGPNFTRYERAFPATAQGPAAGKAESISSVSARIHNFLLLETWVQGRDLNPDFLRALRTKGLPACIFLGLSPGKLKPRMIVQKKKPAKPKESSHHMEE</sequence>
<accession>A0ACC2S6Y6</accession>
<evidence type="ECO:0000313" key="1">
    <source>
        <dbReference type="EMBL" id="KAJ9058099.1"/>
    </source>
</evidence>
<gene>
    <name evidence="1" type="ORF">DSO57_1015895</name>
</gene>
<protein>
    <submittedName>
        <fullName evidence="1">Uncharacterized protein</fullName>
    </submittedName>
</protein>
<comment type="caution">
    <text evidence="1">The sequence shown here is derived from an EMBL/GenBank/DDBJ whole genome shotgun (WGS) entry which is preliminary data.</text>
</comment>
<reference evidence="1" key="1">
    <citation type="submission" date="2022-04" db="EMBL/GenBank/DDBJ databases">
        <title>Genome of the entomopathogenic fungus Entomophthora muscae.</title>
        <authorList>
            <person name="Elya C."/>
            <person name="Lovett B.R."/>
            <person name="Lee E."/>
            <person name="Macias A.M."/>
            <person name="Hajek A.E."/>
            <person name="De Bivort B.L."/>
            <person name="Kasson M.T."/>
            <person name="De Fine Licht H.H."/>
            <person name="Stajich J.E."/>
        </authorList>
    </citation>
    <scope>NUCLEOTIDE SEQUENCE</scope>
    <source>
        <strain evidence="1">Berkeley</strain>
    </source>
</reference>
<dbReference type="Proteomes" id="UP001165960">
    <property type="component" value="Unassembled WGS sequence"/>
</dbReference>
<keyword evidence="2" id="KW-1185">Reference proteome</keyword>
<proteinExistence type="predicted"/>